<dbReference type="RefSeq" id="WP_117639491.1">
    <property type="nucleotide sequence ID" value="NZ_JAAILP010000015.1"/>
</dbReference>
<evidence type="ECO:0000256" key="1">
    <source>
        <dbReference type="ARBA" id="ARBA00008520"/>
    </source>
</evidence>
<dbReference type="InterPro" id="IPR006059">
    <property type="entry name" value="SBP"/>
</dbReference>
<feature type="chain" id="PRO_5036074208" evidence="4">
    <location>
        <begin position="29"/>
        <end position="416"/>
    </location>
</feature>
<feature type="signal peptide" evidence="4">
    <location>
        <begin position="1"/>
        <end position="28"/>
    </location>
</feature>
<comment type="similarity">
    <text evidence="1">Belongs to the bacterial solute-binding protein 1 family.</text>
</comment>
<proteinExistence type="inferred from homology"/>
<comment type="caution">
    <text evidence="7">The sequence shown here is derived from an EMBL/GenBank/DDBJ whole genome shotgun (WGS) entry which is preliminary data.</text>
</comment>
<keyword evidence="2" id="KW-0813">Transport</keyword>
<evidence type="ECO:0000313" key="6">
    <source>
        <dbReference type="EMBL" id="RGS72937.1"/>
    </source>
</evidence>
<reference evidence="9 10" key="1">
    <citation type="submission" date="2018-08" db="EMBL/GenBank/DDBJ databases">
        <title>A genome reference for cultivated species of the human gut microbiota.</title>
        <authorList>
            <person name="Zou Y."/>
            <person name="Xue W."/>
            <person name="Luo G."/>
        </authorList>
    </citation>
    <scope>NUCLEOTIDE SEQUENCE [LARGE SCALE GENOMIC DNA]</scope>
    <source>
        <strain evidence="6 10">AF21-24</strain>
        <strain evidence="5 12">AF25-21</strain>
        <strain evidence="8 9">AM18-2AC</strain>
        <strain evidence="7 11">AM29-25AC</strain>
    </source>
</reference>
<name>A0A396FRY5_9FIRM</name>
<sequence length="416" mass="46002">MKRTLKKGICIATAAMMVAGMTSVTALADDTKASGKINFYYWDADQTNEVNKVIELFNEQNPDVEVVATQIPSGEYWTKLQTSLPTGTGPDVFWMNRNIPDYINADLVMDLTDRIESDGVDMSVYPQFAQDLYSRDGSIYAIPKDYDGIGLFYNKAIFDEMGVDYPTDDMSWDELKDLATKTTNEYHYGFISQNIGNICYQDFIYSNGGRISSEDNIGCEVNEEPAVEAIQYLHDLMYVDKVAPSYAELQEMKGTDMFAAGQAAMITAGSWSLSSFADALGDDLGICTMPVAKTPAITVHGLGYCISSKTENPDACWEFVKFCASKEAQEATAASAIPAYKGCDQIWADTYSQYDAEKLLAGAYYEGSLGNPWWDKNFTDANTILTEAMTNIWADENADIQAILDQCDADIEAITK</sequence>
<dbReference type="EMBL" id="QRJH01000012">
    <property type="protein sequence ID" value="RHH15314.1"/>
    <property type="molecule type" value="Genomic_DNA"/>
</dbReference>
<dbReference type="EMBL" id="QSJW01000013">
    <property type="protein sequence ID" value="RHE10055.1"/>
    <property type="molecule type" value="Genomic_DNA"/>
</dbReference>
<dbReference type="GO" id="GO:0015768">
    <property type="term" value="P:maltose transport"/>
    <property type="evidence" value="ECO:0007669"/>
    <property type="project" value="TreeGrafter"/>
</dbReference>
<dbReference type="Proteomes" id="UP000284644">
    <property type="component" value="Unassembled WGS sequence"/>
</dbReference>
<evidence type="ECO:0000313" key="7">
    <source>
        <dbReference type="EMBL" id="RHE10055.1"/>
    </source>
</evidence>
<evidence type="ECO:0000313" key="5">
    <source>
        <dbReference type="EMBL" id="RGR47253.1"/>
    </source>
</evidence>
<dbReference type="Proteomes" id="UP000284024">
    <property type="component" value="Unassembled WGS sequence"/>
</dbReference>
<keyword evidence="3 4" id="KW-0732">Signal</keyword>
<evidence type="ECO:0000313" key="8">
    <source>
        <dbReference type="EMBL" id="RHH15314.1"/>
    </source>
</evidence>
<evidence type="ECO:0000256" key="3">
    <source>
        <dbReference type="ARBA" id="ARBA00022729"/>
    </source>
</evidence>
<dbReference type="Gene3D" id="3.40.190.10">
    <property type="entry name" value="Periplasmic binding protein-like II"/>
    <property type="match status" value="1"/>
</dbReference>
<dbReference type="GO" id="GO:0055052">
    <property type="term" value="C:ATP-binding cassette (ABC) transporter complex, substrate-binding subunit-containing"/>
    <property type="evidence" value="ECO:0007669"/>
    <property type="project" value="TreeGrafter"/>
</dbReference>
<dbReference type="Pfam" id="PF13416">
    <property type="entry name" value="SBP_bac_8"/>
    <property type="match status" value="1"/>
</dbReference>
<dbReference type="PANTHER" id="PTHR30061">
    <property type="entry name" value="MALTOSE-BINDING PERIPLASMIC PROTEIN"/>
    <property type="match status" value="1"/>
</dbReference>
<dbReference type="EMBL" id="QRVV01000025">
    <property type="protein sequence ID" value="RGS72937.1"/>
    <property type="molecule type" value="Genomic_DNA"/>
</dbReference>
<evidence type="ECO:0000313" key="12">
    <source>
        <dbReference type="Proteomes" id="UP000285839"/>
    </source>
</evidence>
<dbReference type="GO" id="GO:1901982">
    <property type="term" value="F:maltose binding"/>
    <property type="evidence" value="ECO:0007669"/>
    <property type="project" value="TreeGrafter"/>
</dbReference>
<dbReference type="PANTHER" id="PTHR30061:SF50">
    <property type="entry name" value="MALTOSE_MALTODEXTRIN-BINDING PERIPLASMIC PROTEIN"/>
    <property type="match status" value="1"/>
</dbReference>
<evidence type="ECO:0000313" key="10">
    <source>
        <dbReference type="Proteomes" id="UP000284242"/>
    </source>
</evidence>
<dbReference type="SUPFAM" id="SSF53850">
    <property type="entry name" value="Periplasmic binding protein-like II"/>
    <property type="match status" value="1"/>
</dbReference>
<evidence type="ECO:0000313" key="11">
    <source>
        <dbReference type="Proteomes" id="UP000284644"/>
    </source>
</evidence>
<organism evidence="7 11">
    <name type="scientific">Blautia obeum</name>
    <dbReference type="NCBI Taxonomy" id="40520"/>
    <lineage>
        <taxon>Bacteria</taxon>
        <taxon>Bacillati</taxon>
        <taxon>Bacillota</taxon>
        <taxon>Clostridia</taxon>
        <taxon>Lachnospirales</taxon>
        <taxon>Lachnospiraceae</taxon>
        <taxon>Blautia</taxon>
    </lineage>
</organism>
<dbReference type="EMBL" id="QRUH01000011">
    <property type="protein sequence ID" value="RGR47253.1"/>
    <property type="molecule type" value="Genomic_DNA"/>
</dbReference>
<protein>
    <submittedName>
        <fullName evidence="7">Sugar ABC transporter substrate-binding protein</fullName>
    </submittedName>
</protein>
<dbReference type="CDD" id="cd13585">
    <property type="entry name" value="PBP2_TMBP_like"/>
    <property type="match status" value="1"/>
</dbReference>
<dbReference type="AlphaFoldDB" id="A0A396FRY5"/>
<dbReference type="GO" id="GO:0042956">
    <property type="term" value="P:maltodextrin transmembrane transport"/>
    <property type="evidence" value="ECO:0007669"/>
    <property type="project" value="TreeGrafter"/>
</dbReference>
<evidence type="ECO:0000256" key="2">
    <source>
        <dbReference type="ARBA" id="ARBA00022448"/>
    </source>
</evidence>
<dbReference type="Proteomes" id="UP000284242">
    <property type="component" value="Unassembled WGS sequence"/>
</dbReference>
<dbReference type="Proteomes" id="UP000285839">
    <property type="component" value="Unassembled WGS sequence"/>
</dbReference>
<accession>A0A396FRY5</accession>
<evidence type="ECO:0000256" key="4">
    <source>
        <dbReference type="SAM" id="SignalP"/>
    </source>
</evidence>
<gene>
    <name evidence="8" type="ORF">DW222_16395</name>
    <name evidence="7" type="ORF">DW767_16510</name>
    <name evidence="6" type="ORF">DWX77_09885</name>
    <name evidence="5" type="ORF">DWY46_12990</name>
</gene>
<evidence type="ECO:0000313" key="9">
    <source>
        <dbReference type="Proteomes" id="UP000284024"/>
    </source>
</evidence>